<evidence type="ECO:0000313" key="4">
    <source>
        <dbReference type="Proteomes" id="UP001642484"/>
    </source>
</evidence>
<dbReference type="PROSITE" id="PS51471">
    <property type="entry name" value="FE2OG_OXY"/>
    <property type="match status" value="1"/>
</dbReference>
<feature type="region of interest" description="Disordered" evidence="1">
    <location>
        <begin position="448"/>
        <end position="476"/>
    </location>
</feature>
<protein>
    <recommendedName>
        <fullName evidence="2">Fe2OG dioxygenase domain-containing protein</fullName>
    </recommendedName>
</protein>
<evidence type="ECO:0000259" key="2">
    <source>
        <dbReference type="PROSITE" id="PS51471"/>
    </source>
</evidence>
<dbReference type="EMBL" id="CAXAMN010021707">
    <property type="protein sequence ID" value="CAK9062608.1"/>
    <property type="molecule type" value="Genomic_DNA"/>
</dbReference>
<dbReference type="InterPro" id="IPR037151">
    <property type="entry name" value="AlkB-like_sf"/>
</dbReference>
<dbReference type="PANTHER" id="PTHR31212:SF4">
    <property type="entry name" value="ALPHA-KETOGLUTARATE-DEPENDENT DIOXYGENASE ALKB HOMOLOG 3"/>
    <property type="match status" value="1"/>
</dbReference>
<feature type="domain" description="Fe2OG dioxygenase" evidence="2">
    <location>
        <begin position="186"/>
        <end position="294"/>
    </location>
</feature>
<dbReference type="Pfam" id="PF13532">
    <property type="entry name" value="2OG-FeII_Oxy_2"/>
    <property type="match status" value="1"/>
</dbReference>
<dbReference type="Proteomes" id="UP001642484">
    <property type="component" value="Unassembled WGS sequence"/>
</dbReference>
<evidence type="ECO:0000256" key="1">
    <source>
        <dbReference type="SAM" id="MobiDB-lite"/>
    </source>
</evidence>
<gene>
    <name evidence="3" type="ORF">CCMP2556_LOCUS30788</name>
</gene>
<dbReference type="Gene3D" id="2.60.120.590">
    <property type="entry name" value="Alpha-ketoglutarate-dependent dioxygenase AlkB-like"/>
    <property type="match status" value="1"/>
</dbReference>
<reference evidence="3 4" key="1">
    <citation type="submission" date="2024-02" db="EMBL/GenBank/DDBJ databases">
        <authorList>
            <person name="Chen Y."/>
            <person name="Shah S."/>
            <person name="Dougan E. K."/>
            <person name="Thang M."/>
            <person name="Chan C."/>
        </authorList>
    </citation>
    <scope>NUCLEOTIDE SEQUENCE [LARGE SCALE GENOMIC DNA]</scope>
</reference>
<dbReference type="PANTHER" id="PTHR31212">
    <property type="entry name" value="ALPHA-KETOGLUTARATE-DEPENDENT DIOXYGENASE ALKB HOMOLOG 3"/>
    <property type="match status" value="1"/>
</dbReference>
<keyword evidence="4" id="KW-1185">Reference proteome</keyword>
<name>A0ABP0NFR3_9DINO</name>
<organism evidence="3 4">
    <name type="scientific">Durusdinium trenchii</name>
    <dbReference type="NCBI Taxonomy" id="1381693"/>
    <lineage>
        <taxon>Eukaryota</taxon>
        <taxon>Sar</taxon>
        <taxon>Alveolata</taxon>
        <taxon>Dinophyceae</taxon>
        <taxon>Suessiales</taxon>
        <taxon>Symbiodiniaceae</taxon>
        <taxon>Durusdinium</taxon>
    </lineage>
</organism>
<accession>A0ABP0NFR3</accession>
<dbReference type="InterPro" id="IPR032854">
    <property type="entry name" value="ALKBH3"/>
</dbReference>
<evidence type="ECO:0000313" key="3">
    <source>
        <dbReference type="EMBL" id="CAK9062608.1"/>
    </source>
</evidence>
<dbReference type="InterPro" id="IPR005123">
    <property type="entry name" value="Oxoglu/Fe-dep_dioxygenase_dom"/>
</dbReference>
<comment type="caution">
    <text evidence="3">The sequence shown here is derived from an EMBL/GenBank/DDBJ whole genome shotgun (WGS) entry which is preliminary data.</text>
</comment>
<sequence>MSFERWPRPGEDGVSDASEVSREDLPLRLLAEFSSAWPHAWHPVVLDEDRRSFSFHWPKAISEERSQSYFERLLEVAPWVELRNTKGTSVTRSTCWYCTGGCTCDYAYGQQTRVTNASTLQAAPEGSPPLTAQSPGTDCTEGEFVHGSVEVEPLSEESLSSFRAVMEEILEHVFGDLFPGLSKDAWPNSANLNLYRDGRQGVGWHADDELLFKGKDSDCPVVSISLGATREFWVALKDGAAPLPNSIVELDLCNGDLLTMEGRLQRHCLHLVPKCNPREPLRDERINITFRWVREHRFRCPLRRRPQASESTLLAIAGEGNLDAAETRLLPLPLRFHGSYVRCWSMEVCPGILNPLQQLRLCDGCKHVCYAEGRPCCEGQGDWAGYWFCRRSRRHSTWRLTNKTRRCSRKTPMRTEPKGPLTWWIRCFTSTRDRRHLLVPDAFGARPQVHQTASRKGARSYEASSRKPPQLSPQCDGQLSQHAQYACFLSQRSELGRYDGALILPSN</sequence>
<dbReference type="SUPFAM" id="SSF51197">
    <property type="entry name" value="Clavaminate synthase-like"/>
    <property type="match status" value="1"/>
</dbReference>
<dbReference type="InterPro" id="IPR027450">
    <property type="entry name" value="AlkB-like"/>
</dbReference>
<proteinExistence type="predicted"/>